<protein>
    <submittedName>
        <fullName evidence="2">Peptidase M56</fullName>
    </submittedName>
</protein>
<dbReference type="SUPFAM" id="SSF53955">
    <property type="entry name" value="Lysozyme-like"/>
    <property type="match status" value="1"/>
</dbReference>
<accession>A0A5P9XTQ0</accession>
<evidence type="ECO:0000313" key="3">
    <source>
        <dbReference type="Proteomes" id="UP000363590"/>
    </source>
</evidence>
<dbReference type="CDD" id="cd16892">
    <property type="entry name" value="LT_VirB1-like"/>
    <property type="match status" value="1"/>
</dbReference>
<dbReference type="InterPro" id="IPR008258">
    <property type="entry name" value="Transglycosylase_SLT_dom_1"/>
</dbReference>
<dbReference type="KEGG" id="atx:GCD22_02548"/>
<sequence>MIPVTTLVQQCAPFVAPKTMAAIVKVESGGNPLAMDNDSTGQRLLPSSPAQASALLMRAMALGQSVDVGIAQVNTANFAAFGLTPDNAFDACTNIRVGARILEAAYRQAVATYGLGQVALFHAFEAYNSGQLIGDPVYADKILAAAGVPVWVSGTGALRYHHLVHEPLVFTLSWQKTSPAAKSWRTAKSVVVRDQQITTTGPFSLRW</sequence>
<dbReference type="AlphaFoldDB" id="A0A5P9XTQ0"/>
<organism evidence="2 3">
    <name type="scientific">Acidithiobacillus thiooxidans ATCC 19377</name>
    <dbReference type="NCBI Taxonomy" id="637390"/>
    <lineage>
        <taxon>Bacteria</taxon>
        <taxon>Pseudomonadati</taxon>
        <taxon>Pseudomonadota</taxon>
        <taxon>Acidithiobacillia</taxon>
        <taxon>Acidithiobacillales</taxon>
        <taxon>Acidithiobacillaceae</taxon>
        <taxon>Acidithiobacillus</taxon>
    </lineage>
</organism>
<dbReference type="Proteomes" id="UP000363590">
    <property type="component" value="Chromosome"/>
</dbReference>
<dbReference type="GeneID" id="60696811"/>
<feature type="domain" description="Transglycosylase SLT" evidence="1">
    <location>
        <begin position="12"/>
        <end position="131"/>
    </location>
</feature>
<dbReference type="RefSeq" id="WP_051690430.1">
    <property type="nucleotide sequence ID" value="NZ_CP045571.1"/>
</dbReference>
<gene>
    <name evidence="2" type="primary">virB1</name>
    <name evidence="2" type="ORF">GCD22_02548</name>
</gene>
<evidence type="ECO:0000313" key="2">
    <source>
        <dbReference type="EMBL" id="QFX96733.1"/>
    </source>
</evidence>
<dbReference type="InterPro" id="IPR023346">
    <property type="entry name" value="Lysozyme-like_dom_sf"/>
</dbReference>
<proteinExistence type="predicted"/>
<evidence type="ECO:0000259" key="1">
    <source>
        <dbReference type="Pfam" id="PF01464"/>
    </source>
</evidence>
<name>A0A5P9XTQ0_ACITH</name>
<dbReference type="Gene3D" id="1.10.530.10">
    <property type="match status" value="1"/>
</dbReference>
<reference evidence="2 3" key="1">
    <citation type="submission" date="2019-10" db="EMBL/GenBank/DDBJ databases">
        <authorList>
            <person name="Wang R."/>
        </authorList>
    </citation>
    <scope>NUCLEOTIDE SEQUENCE [LARGE SCALE GENOMIC DNA]</scope>
    <source>
        <strain evidence="2 3">ATCC 19377</strain>
    </source>
</reference>
<dbReference type="EMBL" id="CP045571">
    <property type="protein sequence ID" value="QFX96733.1"/>
    <property type="molecule type" value="Genomic_DNA"/>
</dbReference>
<dbReference type="Pfam" id="PF01464">
    <property type="entry name" value="SLT"/>
    <property type="match status" value="1"/>
</dbReference>